<proteinExistence type="predicted"/>
<dbReference type="HOGENOM" id="CLU_1141744_0_0_9"/>
<evidence type="ECO:0000313" key="1">
    <source>
        <dbReference type="EMBL" id="EFM24894.1"/>
    </source>
</evidence>
<dbReference type="Proteomes" id="UP000003280">
    <property type="component" value="Unassembled WGS sequence"/>
</dbReference>
<dbReference type="OrthoDB" id="1952884at2"/>
<dbReference type="RefSeq" id="WP_008902255.1">
    <property type="nucleotide sequence ID" value="NZ_GL397071.1"/>
</dbReference>
<dbReference type="STRING" id="862517.HMPREF9225_1465"/>
<protein>
    <submittedName>
        <fullName evidence="1">Uncharacterized protein</fullName>
    </submittedName>
</protein>
<comment type="caution">
    <text evidence="1">The sequence shown here is derived from an EMBL/GenBank/DDBJ whole genome shotgun (WGS) entry which is preliminary data.</text>
</comment>
<accession>E0NMS6</accession>
<gene>
    <name evidence="1" type="ORF">HMPREF9225_1465</name>
</gene>
<evidence type="ECO:0000313" key="2">
    <source>
        <dbReference type="Proteomes" id="UP000003280"/>
    </source>
</evidence>
<sequence length="258" mass="30324">MLPAKSNNIIGKRKLKVYKNYCFEDVKDFLLDKFLLDGDVDSMNILLNSYNIEDSINTITPSYISLKHLKKDLVSFLKHKEGKELLAYNISSVIHDDINKFELAMYLEGYRAGFNSKVHVDMVESLAFSIYDLNKIYTCKKLFKSSVLPEEVQKIKDRVFLDVEKLPYPKKKIKDIVKKLDFKLLRKKIYMMNSFLDKQLMFSENPEEGFIELGNALTRNELLGLNKKIIKFMLRDGLRVYKNSFWDGVNDRVLKRYK</sequence>
<reference evidence="1 2" key="1">
    <citation type="submission" date="2010-07" db="EMBL/GenBank/DDBJ databases">
        <authorList>
            <person name="Muzny D."/>
            <person name="Qin X."/>
            <person name="Deng J."/>
            <person name="Jiang H."/>
            <person name="Liu Y."/>
            <person name="Qu J."/>
            <person name="Song X.-Z."/>
            <person name="Zhang L."/>
            <person name="Thornton R."/>
            <person name="Coyle M."/>
            <person name="Francisco L."/>
            <person name="Jackson L."/>
            <person name="Javaid M."/>
            <person name="Korchina V."/>
            <person name="Kovar C."/>
            <person name="Mata R."/>
            <person name="Mathew T."/>
            <person name="Ngo R."/>
            <person name="Nguyen L."/>
            <person name="Nguyen N."/>
            <person name="Okwuonu G."/>
            <person name="Ongeri F."/>
            <person name="Pham C."/>
            <person name="Simmons D."/>
            <person name="Wilczek-Boney K."/>
            <person name="Hale W."/>
            <person name="Jakkamsetti A."/>
            <person name="Pham P."/>
            <person name="Ruth R."/>
            <person name="San Lucas F."/>
            <person name="Warren J."/>
            <person name="Zhang J."/>
            <person name="Zhao Z."/>
            <person name="Zhou C."/>
            <person name="Zhu D."/>
            <person name="Lee S."/>
            <person name="Bess C."/>
            <person name="Blankenburg K."/>
            <person name="Forbes L."/>
            <person name="Fu Q."/>
            <person name="Gubbala S."/>
            <person name="Hirani K."/>
            <person name="Jayaseelan J.C."/>
            <person name="Lara F."/>
            <person name="Munidasa M."/>
            <person name="Palculict T."/>
            <person name="Patil S."/>
            <person name="Pu L.-L."/>
            <person name="Saada N."/>
            <person name="Tang L."/>
            <person name="Weissenberger G."/>
            <person name="Zhu Y."/>
            <person name="Hemphill L."/>
            <person name="Shang Y."/>
            <person name="Youmans B."/>
            <person name="Ayvaz T."/>
            <person name="Ross M."/>
            <person name="Santibanez J."/>
            <person name="Aqrawi P."/>
            <person name="Gross S."/>
            <person name="Joshi V."/>
            <person name="Fowler G."/>
            <person name="Nazareth L."/>
            <person name="Reid J."/>
            <person name="Worley K."/>
            <person name="Petrosino J."/>
            <person name="Highlander S."/>
            <person name="Gibbs R."/>
        </authorList>
    </citation>
    <scope>NUCLEOTIDE SEQUENCE [LARGE SCALE GENOMIC DNA]</scope>
    <source>
        <strain evidence="1 2">ATCC BAA-1640</strain>
    </source>
</reference>
<dbReference type="eggNOG" id="ENOG502ZBVR">
    <property type="taxonomic scope" value="Bacteria"/>
</dbReference>
<dbReference type="EMBL" id="AEEH01000047">
    <property type="protein sequence ID" value="EFM24894.1"/>
    <property type="molecule type" value="Genomic_DNA"/>
</dbReference>
<organism evidence="1 2">
    <name type="scientific">Peptoniphilus duerdenii ATCC BAA-1640</name>
    <dbReference type="NCBI Taxonomy" id="862517"/>
    <lineage>
        <taxon>Bacteria</taxon>
        <taxon>Bacillati</taxon>
        <taxon>Bacillota</taxon>
        <taxon>Tissierellia</taxon>
        <taxon>Tissierellales</taxon>
        <taxon>Peptoniphilaceae</taxon>
        <taxon>Peptoniphilus</taxon>
    </lineage>
</organism>
<keyword evidence="2" id="KW-1185">Reference proteome</keyword>
<dbReference type="AlphaFoldDB" id="E0NMS6"/>
<name>E0NMS6_9FIRM</name>